<dbReference type="EnsemblMetazoa" id="AALB007453-RA">
    <property type="protein sequence ID" value="AALB007453-PA"/>
    <property type="gene ID" value="AALB007453"/>
</dbReference>
<dbReference type="AlphaFoldDB" id="A0A182FLP4"/>
<evidence type="ECO:0000313" key="2">
    <source>
        <dbReference type="Proteomes" id="UP000069272"/>
    </source>
</evidence>
<dbReference type="VEuPathDB" id="VectorBase:AALB007453"/>
<name>A0A182FLP4_ANOAL</name>
<dbReference type="VEuPathDB" id="VectorBase:AALB20_028465"/>
<protein>
    <recommendedName>
        <fullName evidence="3">Transposase domain-containing protein</fullName>
    </recommendedName>
</protein>
<dbReference type="Proteomes" id="UP000069272">
    <property type="component" value="Chromosome 3R"/>
</dbReference>
<dbReference type="PANTHER" id="PTHR33053:SF25">
    <property type="entry name" value="TRANSPOSASE DOMAIN-CONTAINING PROTEIN"/>
    <property type="match status" value="1"/>
</dbReference>
<reference evidence="1" key="2">
    <citation type="submission" date="2022-08" db="UniProtKB">
        <authorList>
            <consortium name="EnsemblMetazoa"/>
        </authorList>
    </citation>
    <scope>IDENTIFICATION</scope>
    <source>
        <strain evidence="1">STECLA/ALBI9_A</strain>
    </source>
</reference>
<sequence>MNSATNKAFIRSGTSRRRQLKYNKGVKIDQSCVSSDAIPTTFETIYEDLSDEDSSRSDEDAPQELVELFNSENCEECPTTLFLRKWAVEEKVPHATLKPLLRYLATILPTVPRDPRTILRTPRSIPPGKIYNIEGGQYWHHSIERCLSLQLADLRAPRAISLNLNMDGLPIYANGRKQFWPILGKIREEPKWRPFAIGIFYGHSKPKRVEEYLEYLVKELKLILEQGMTINGFRVTVTIRVIICDSPARAFIKGCIGFNAFHGCPKCTTVGNRRGTYRVGECPARSDTMYRSFQYGEHHQRSTVLALCTHFRRIHLKIFCISSKELCDLAISL</sequence>
<keyword evidence="2" id="KW-1185">Reference proteome</keyword>
<accession>A0A182FLP4</accession>
<evidence type="ECO:0000313" key="1">
    <source>
        <dbReference type="EnsemblMetazoa" id="AALB007453-PA"/>
    </source>
</evidence>
<proteinExistence type="predicted"/>
<evidence type="ECO:0008006" key="3">
    <source>
        <dbReference type="Google" id="ProtNLM"/>
    </source>
</evidence>
<reference evidence="1 2" key="1">
    <citation type="journal article" date="2017" name="G3 (Bethesda)">
        <title>The Physical Genome Mapping of Anopheles albimanus Corrected Scaffold Misassemblies and Identified Interarm Rearrangements in Genus Anopheles.</title>
        <authorList>
            <person name="Artemov G.N."/>
            <person name="Peery A.N."/>
            <person name="Jiang X."/>
            <person name="Tu Z."/>
            <person name="Stegniy V.N."/>
            <person name="Sharakhova M.V."/>
            <person name="Sharakhov I.V."/>
        </authorList>
    </citation>
    <scope>NUCLEOTIDE SEQUENCE [LARGE SCALE GENOMIC DNA]</scope>
    <source>
        <strain evidence="1 2">ALBI9_A</strain>
    </source>
</reference>
<dbReference type="PANTHER" id="PTHR33053">
    <property type="entry name" value="PROTEIN, PUTATIVE-RELATED"/>
    <property type="match status" value="1"/>
</dbReference>
<organism evidence="1 2">
    <name type="scientific">Anopheles albimanus</name>
    <name type="common">New world malaria mosquito</name>
    <dbReference type="NCBI Taxonomy" id="7167"/>
    <lineage>
        <taxon>Eukaryota</taxon>
        <taxon>Metazoa</taxon>
        <taxon>Ecdysozoa</taxon>
        <taxon>Arthropoda</taxon>
        <taxon>Hexapoda</taxon>
        <taxon>Insecta</taxon>
        <taxon>Pterygota</taxon>
        <taxon>Neoptera</taxon>
        <taxon>Endopterygota</taxon>
        <taxon>Diptera</taxon>
        <taxon>Nematocera</taxon>
        <taxon>Culicoidea</taxon>
        <taxon>Culicidae</taxon>
        <taxon>Anophelinae</taxon>
        <taxon>Anopheles</taxon>
    </lineage>
</organism>